<evidence type="ECO:0000256" key="1">
    <source>
        <dbReference type="SAM" id="SignalP"/>
    </source>
</evidence>
<sequence length="61" mass="6500">MKKLFIFGMMISPFILIGCSASIGTPPSSTTTTYTTPAPAVSTTTYTTTPVTRTTVTKTNY</sequence>
<organism evidence="2 3">
    <name type="scientific">Aquicella lusitana</name>
    <dbReference type="NCBI Taxonomy" id="254246"/>
    <lineage>
        <taxon>Bacteria</taxon>
        <taxon>Pseudomonadati</taxon>
        <taxon>Pseudomonadota</taxon>
        <taxon>Gammaproteobacteria</taxon>
        <taxon>Legionellales</taxon>
        <taxon>Coxiellaceae</taxon>
        <taxon>Aquicella</taxon>
    </lineage>
</organism>
<dbReference type="EMBL" id="QQAX01000029">
    <property type="protein sequence ID" value="RDI39058.1"/>
    <property type="molecule type" value="Genomic_DNA"/>
</dbReference>
<dbReference type="PROSITE" id="PS51257">
    <property type="entry name" value="PROKAR_LIPOPROTEIN"/>
    <property type="match status" value="1"/>
</dbReference>
<name>A0A370G5G6_9COXI</name>
<keyword evidence="1" id="KW-0732">Signal</keyword>
<protein>
    <submittedName>
        <fullName evidence="2">Uncharacterized protein</fullName>
    </submittedName>
</protein>
<accession>A0A370G5G6</accession>
<dbReference type="Proteomes" id="UP000254720">
    <property type="component" value="Unassembled WGS sequence"/>
</dbReference>
<feature type="chain" id="PRO_5017067437" evidence="1">
    <location>
        <begin position="18"/>
        <end position="61"/>
    </location>
</feature>
<proteinExistence type="predicted"/>
<comment type="caution">
    <text evidence="2">The sequence shown here is derived from an EMBL/GenBank/DDBJ whole genome shotgun (WGS) entry which is preliminary data.</text>
</comment>
<gene>
    <name evidence="2" type="ORF">C8D86_12914</name>
</gene>
<keyword evidence="3" id="KW-1185">Reference proteome</keyword>
<feature type="signal peptide" evidence="1">
    <location>
        <begin position="1"/>
        <end position="17"/>
    </location>
</feature>
<reference evidence="2 3" key="1">
    <citation type="submission" date="2018-07" db="EMBL/GenBank/DDBJ databases">
        <title>Genomic Encyclopedia of Type Strains, Phase IV (KMG-IV): sequencing the most valuable type-strain genomes for metagenomic binning, comparative biology and taxonomic classification.</title>
        <authorList>
            <person name="Goeker M."/>
        </authorList>
    </citation>
    <scope>NUCLEOTIDE SEQUENCE [LARGE SCALE GENOMIC DNA]</scope>
    <source>
        <strain evidence="2 3">DSM 16500</strain>
    </source>
</reference>
<dbReference type="RefSeq" id="WP_147277508.1">
    <property type="nucleotide sequence ID" value="NZ_LR699114.1"/>
</dbReference>
<dbReference type="AlphaFoldDB" id="A0A370G5G6"/>
<evidence type="ECO:0000313" key="2">
    <source>
        <dbReference type="EMBL" id="RDI39058.1"/>
    </source>
</evidence>
<evidence type="ECO:0000313" key="3">
    <source>
        <dbReference type="Proteomes" id="UP000254720"/>
    </source>
</evidence>